<evidence type="ECO:0000313" key="3">
    <source>
        <dbReference type="Proteomes" id="UP001172737"/>
    </source>
</evidence>
<reference evidence="2" key="1">
    <citation type="submission" date="2023-06" db="EMBL/GenBank/DDBJ databases">
        <title>Sysu t00039.</title>
        <authorList>
            <person name="Gao L."/>
            <person name="Fang B.-Z."/>
            <person name="Li W.-J."/>
        </authorList>
    </citation>
    <scope>NUCLEOTIDE SEQUENCE</scope>
    <source>
        <strain evidence="2">SYSU T00039</strain>
    </source>
</reference>
<proteinExistence type="predicted"/>
<evidence type="ECO:0000256" key="1">
    <source>
        <dbReference type="SAM" id="MobiDB-lite"/>
    </source>
</evidence>
<accession>A0AAW7M3T7</accession>
<dbReference type="InterPro" id="IPR001387">
    <property type="entry name" value="Cro/C1-type_HTH"/>
</dbReference>
<protein>
    <recommendedName>
        <fullName evidence="4">Helix-turn-helix domain-containing protein</fullName>
    </recommendedName>
</protein>
<dbReference type="RefSeq" id="WP_301119259.1">
    <property type="nucleotide sequence ID" value="NZ_JAUHPX010000003.1"/>
</dbReference>
<organism evidence="2 3">
    <name type="scientific">Demequina lignilytica</name>
    <dbReference type="NCBI Taxonomy" id="3051663"/>
    <lineage>
        <taxon>Bacteria</taxon>
        <taxon>Bacillati</taxon>
        <taxon>Actinomycetota</taxon>
        <taxon>Actinomycetes</taxon>
        <taxon>Micrococcales</taxon>
        <taxon>Demequinaceae</taxon>
        <taxon>Demequina</taxon>
    </lineage>
</organism>
<dbReference type="AlphaFoldDB" id="A0AAW7M3T7"/>
<evidence type="ECO:0008006" key="4">
    <source>
        <dbReference type="Google" id="ProtNLM"/>
    </source>
</evidence>
<evidence type="ECO:0000313" key="2">
    <source>
        <dbReference type="EMBL" id="MDN4487855.1"/>
    </source>
</evidence>
<dbReference type="EMBL" id="JAUHPX010000003">
    <property type="protein sequence ID" value="MDN4487855.1"/>
    <property type="molecule type" value="Genomic_DNA"/>
</dbReference>
<name>A0AAW7M3T7_9MICO</name>
<dbReference type="CDD" id="cd00093">
    <property type="entry name" value="HTH_XRE"/>
    <property type="match status" value="1"/>
</dbReference>
<dbReference type="Proteomes" id="UP001172737">
    <property type="component" value="Unassembled WGS sequence"/>
</dbReference>
<sequence length="178" mass="18019">MAAPLTDAQVVELRESYAAGARQVDLAARFGISQTAVSAIVSGRTRAAAGGPVKESAPRARRARSGSAPGPGPAGASSRRTRLTPVRVDAIRARVAAGEPRAAVAEAEGVSIHTVHSIMSGRRSGSAGSGSLTDAQVTELRAAAEAGAGQAELAVRFGISQQAVSAILRGLSHRDGQY</sequence>
<gene>
    <name evidence="2" type="ORF">QQX10_06700</name>
</gene>
<keyword evidence="3" id="KW-1185">Reference proteome</keyword>
<comment type="caution">
    <text evidence="2">The sequence shown here is derived from an EMBL/GenBank/DDBJ whole genome shotgun (WGS) entry which is preliminary data.</text>
</comment>
<feature type="region of interest" description="Disordered" evidence="1">
    <location>
        <begin position="45"/>
        <end position="83"/>
    </location>
</feature>